<feature type="region of interest" description="Disordered" evidence="2">
    <location>
        <begin position="538"/>
        <end position="572"/>
    </location>
</feature>
<feature type="compositionally biased region" description="Basic residues" evidence="2">
    <location>
        <begin position="483"/>
        <end position="507"/>
    </location>
</feature>
<dbReference type="AlphaFoldDB" id="A0AAW0S9Z1"/>
<dbReference type="EMBL" id="JARAKH010006403">
    <property type="protein sequence ID" value="KAK8371843.1"/>
    <property type="molecule type" value="Genomic_DNA"/>
</dbReference>
<dbReference type="PANTHER" id="PTHR45902:SF5">
    <property type="entry name" value="G-PROTEIN COUPLED RECEPTORS FAMILY 2 PROFILE 2 DOMAIN-CONTAINING PROTEIN"/>
    <property type="match status" value="1"/>
</dbReference>
<gene>
    <name evidence="4" type="ORF">O3P69_019820</name>
</gene>
<feature type="region of interest" description="Disordered" evidence="2">
    <location>
        <begin position="445"/>
        <end position="507"/>
    </location>
</feature>
<feature type="compositionally biased region" description="Gly residues" evidence="2">
    <location>
        <begin position="560"/>
        <end position="572"/>
    </location>
</feature>
<keyword evidence="5" id="KW-1185">Reference proteome</keyword>
<protein>
    <recommendedName>
        <fullName evidence="3">SMB domain-containing protein</fullName>
    </recommendedName>
</protein>
<feature type="domain" description="SMB" evidence="3">
    <location>
        <begin position="175"/>
        <end position="220"/>
    </location>
</feature>
<dbReference type="PROSITE" id="PS50958">
    <property type="entry name" value="SMB_2"/>
    <property type="match status" value="1"/>
</dbReference>
<dbReference type="InterPro" id="IPR053231">
    <property type="entry name" value="GPCR_LN-TM7"/>
</dbReference>
<dbReference type="PANTHER" id="PTHR45902">
    <property type="entry name" value="LATROPHILIN RECEPTOR-LIKE PROTEIN A"/>
    <property type="match status" value="1"/>
</dbReference>
<name>A0AAW0S9Z1_SCYPA</name>
<comment type="caution">
    <text evidence="4">The sequence shown here is derived from an EMBL/GenBank/DDBJ whole genome shotgun (WGS) entry which is preliminary data.</text>
</comment>
<evidence type="ECO:0000259" key="3">
    <source>
        <dbReference type="PROSITE" id="PS50958"/>
    </source>
</evidence>
<evidence type="ECO:0000256" key="1">
    <source>
        <dbReference type="ARBA" id="ARBA00023157"/>
    </source>
</evidence>
<dbReference type="Gene3D" id="1.20.1070.10">
    <property type="entry name" value="Rhodopsin 7-helix transmembrane proteins"/>
    <property type="match status" value="1"/>
</dbReference>
<keyword evidence="1" id="KW-1015">Disulfide bond</keyword>
<evidence type="ECO:0000313" key="5">
    <source>
        <dbReference type="Proteomes" id="UP001487740"/>
    </source>
</evidence>
<evidence type="ECO:0000256" key="2">
    <source>
        <dbReference type="SAM" id="MobiDB-lite"/>
    </source>
</evidence>
<sequence length="690" mass="74040">MIASCGAAWQDYKVQAQCFRGTTIPDAFMGVPYTNPFTNRTYVNAYCAICNGEDPTRLDPWLFSLVCEDARRPLYRPDHYDGVYFDSVDHHIVYFSDGTSWDSTSSTPFNTATLLFSVSLQRCGPEEVLELESDLCRKVICPRLDDKFRKGRCVTVPQGATVSTRGAAINTQGPAAPYCAVRHSCAVPWLSDRGCRCDASCREYGDCCRDSHHYDEAQQMKNFASHTCVAGPTPAYTKTKCSEDWGDEEVLALCLKGNKTPGGSGSLFPVTSTTTAHTYIDHHCAICSGEDPAHPTRVARSVLSVQIGPSSISAPDDEDYSIVFGDSDSAPGDVKNYTRECDPELVATCGPEAQEHQRVFCQPYVATVYQGSHAFRNQHCTPQTTAAVTLSDSLASVEVKCGTESGKHRKIFCSAASLPISAPSAVHHARSPPRTGKLGSFFTAAGTSTTTGPGTAAGTGTTTWPGTAARTGTTTGPGTAARDRHHHGARHSCRDRHHHGARHSCQDRHHHGARHSCQDRHHHGARHSCRDRHHHGARHSCQDRHHHGARHSCRDKDSAGGAGGGAAGEGLGDCPGVLPPEAEFIRQTDGSLQVPAQGRTYHAGEYEGAEGGVLVYGSVRKLSAALGWVSTVGLSLSCLARALHLAAFCVAPSLRNLAGKCLASLCVALLAACGAVLTEHFSRTSKLQLH</sequence>
<accession>A0AAW0S9Z1</accession>
<feature type="compositionally biased region" description="Low complexity" evidence="2">
    <location>
        <begin position="445"/>
        <end position="480"/>
    </location>
</feature>
<dbReference type="Proteomes" id="UP001487740">
    <property type="component" value="Unassembled WGS sequence"/>
</dbReference>
<organism evidence="4 5">
    <name type="scientific">Scylla paramamosain</name>
    <name type="common">Mud crab</name>
    <dbReference type="NCBI Taxonomy" id="85552"/>
    <lineage>
        <taxon>Eukaryota</taxon>
        <taxon>Metazoa</taxon>
        <taxon>Ecdysozoa</taxon>
        <taxon>Arthropoda</taxon>
        <taxon>Crustacea</taxon>
        <taxon>Multicrustacea</taxon>
        <taxon>Malacostraca</taxon>
        <taxon>Eumalacostraca</taxon>
        <taxon>Eucarida</taxon>
        <taxon>Decapoda</taxon>
        <taxon>Pleocyemata</taxon>
        <taxon>Brachyura</taxon>
        <taxon>Eubrachyura</taxon>
        <taxon>Portunoidea</taxon>
        <taxon>Portunidae</taxon>
        <taxon>Portuninae</taxon>
        <taxon>Scylla</taxon>
    </lineage>
</organism>
<reference evidence="4 5" key="1">
    <citation type="submission" date="2023-03" db="EMBL/GenBank/DDBJ databases">
        <title>High-quality genome of Scylla paramamosain provides insights in environmental adaptation.</title>
        <authorList>
            <person name="Zhang L."/>
        </authorList>
    </citation>
    <scope>NUCLEOTIDE SEQUENCE [LARGE SCALE GENOMIC DNA]</scope>
    <source>
        <strain evidence="4">LZ_2023a</strain>
        <tissue evidence="4">Muscle</tissue>
    </source>
</reference>
<evidence type="ECO:0000313" key="4">
    <source>
        <dbReference type="EMBL" id="KAK8371843.1"/>
    </source>
</evidence>
<feature type="compositionally biased region" description="Basic residues" evidence="2">
    <location>
        <begin position="538"/>
        <end position="551"/>
    </location>
</feature>
<dbReference type="InterPro" id="IPR001212">
    <property type="entry name" value="Somatomedin_B_dom"/>
</dbReference>
<proteinExistence type="predicted"/>